<dbReference type="PANTHER" id="PTHR43173:SF28">
    <property type="entry name" value="AARF DOMAIN CONTAINING KINASE 5"/>
    <property type="match status" value="1"/>
</dbReference>
<dbReference type="InterPro" id="IPR004147">
    <property type="entry name" value="ABC1_dom"/>
</dbReference>
<evidence type="ECO:0000256" key="1">
    <source>
        <dbReference type="ARBA" id="ARBA00009670"/>
    </source>
</evidence>
<dbReference type="AlphaFoldDB" id="A0A9P0DUM9"/>
<sequence>MVMARFQLWKCVIKDQLRNCHSKHKFVRQIMGYSAAVSASAMSVTLIATSPLIKVEGSKNIVANVNGGIRFLRSLKIGMTISLDYYFSMMGLSESSPNFRAMMSRIHQRAADNILQGCLLNGGSYIKLGQGLVAMSHIIPKEYVDTLKQLQDKCLVREFGELTELFKQDFGKEPTDIFKTFECEPIAAASIAQVYKATTKDDKTVAVKVQYIDLQERFSTDIVTVKGLLKVIGIMHPNFNFAWVVSDLESTLKQELDFVNEGLNSERCAKDLGSFKYIHIPKVYWDYSSSRVLVTEFIDGYKISEVENLKKDGFSLVDINQKLFEAFGYQIFHTGFVHADPHTGNVLVRKVGGKSELVLLDHGLYQQVSEKDRIALSYMWKAIVLNDHANMKKYSNDLGVEDYVLFAEILTQAPLHTRGFKLNPKLTDADLRYMTEAARDKFDRIMVCLQNMPRSLLLVIRNLNTIRAISHDHGNPIDRYDVLARIATRNVYSRQNNVSKILLNYPRHLYFEIMLRFQRIGRWFRKRTYEILRHFGMVPDIEKIMIKANLNV</sequence>
<accession>A0A9P0DUM9</accession>
<dbReference type="InterPro" id="IPR011009">
    <property type="entry name" value="Kinase-like_dom_sf"/>
</dbReference>
<dbReference type="OrthoDB" id="427480at2759"/>
<feature type="domain" description="ABC1 atypical kinase-like" evidence="2">
    <location>
        <begin position="149"/>
        <end position="394"/>
    </location>
</feature>
<dbReference type="Proteomes" id="UP001153737">
    <property type="component" value="Chromosome 8"/>
</dbReference>
<proteinExistence type="inferred from homology"/>
<dbReference type="PANTHER" id="PTHR43173">
    <property type="entry name" value="ABC1 FAMILY PROTEIN"/>
    <property type="match status" value="1"/>
</dbReference>
<dbReference type="EMBL" id="OU896714">
    <property type="protein sequence ID" value="CAH1179334.1"/>
    <property type="molecule type" value="Genomic_DNA"/>
</dbReference>
<dbReference type="InterPro" id="IPR045307">
    <property type="entry name" value="ADCK1_dom"/>
</dbReference>
<comment type="similarity">
    <text evidence="1">Belongs to the protein kinase superfamily. ADCK protein kinase family.</text>
</comment>
<name>A0A9P0DUM9_PHACE</name>
<dbReference type="Pfam" id="PF03109">
    <property type="entry name" value="ABC1"/>
    <property type="match status" value="1"/>
</dbReference>
<evidence type="ECO:0000313" key="4">
    <source>
        <dbReference type="Proteomes" id="UP001153737"/>
    </source>
</evidence>
<evidence type="ECO:0000259" key="2">
    <source>
        <dbReference type="Pfam" id="PF03109"/>
    </source>
</evidence>
<reference evidence="3" key="2">
    <citation type="submission" date="2022-10" db="EMBL/GenBank/DDBJ databases">
        <authorList>
            <consortium name="ENA_rothamsted_submissions"/>
            <consortium name="culmorum"/>
            <person name="King R."/>
        </authorList>
    </citation>
    <scope>NUCLEOTIDE SEQUENCE</scope>
</reference>
<dbReference type="InterPro" id="IPR051130">
    <property type="entry name" value="Mito_struct-func_regulator"/>
</dbReference>
<keyword evidence="4" id="KW-1185">Reference proteome</keyword>
<evidence type="ECO:0000313" key="3">
    <source>
        <dbReference type="EMBL" id="CAH1179334.1"/>
    </source>
</evidence>
<gene>
    <name evidence="3" type="ORF">PHAECO_LOCUS12264</name>
</gene>
<organism evidence="3 4">
    <name type="scientific">Phaedon cochleariae</name>
    <name type="common">Mustard beetle</name>
    <dbReference type="NCBI Taxonomy" id="80249"/>
    <lineage>
        <taxon>Eukaryota</taxon>
        <taxon>Metazoa</taxon>
        <taxon>Ecdysozoa</taxon>
        <taxon>Arthropoda</taxon>
        <taxon>Hexapoda</taxon>
        <taxon>Insecta</taxon>
        <taxon>Pterygota</taxon>
        <taxon>Neoptera</taxon>
        <taxon>Endopterygota</taxon>
        <taxon>Coleoptera</taxon>
        <taxon>Polyphaga</taxon>
        <taxon>Cucujiformia</taxon>
        <taxon>Chrysomeloidea</taxon>
        <taxon>Chrysomelidae</taxon>
        <taxon>Chrysomelinae</taxon>
        <taxon>Chrysomelini</taxon>
        <taxon>Phaedon</taxon>
    </lineage>
</organism>
<dbReference type="CDD" id="cd13969">
    <property type="entry name" value="ADCK1-like"/>
    <property type="match status" value="1"/>
</dbReference>
<reference evidence="3" key="1">
    <citation type="submission" date="2022-01" db="EMBL/GenBank/DDBJ databases">
        <authorList>
            <person name="King R."/>
        </authorList>
    </citation>
    <scope>NUCLEOTIDE SEQUENCE</scope>
</reference>
<protein>
    <recommendedName>
        <fullName evidence="2">ABC1 atypical kinase-like domain-containing protein</fullName>
    </recommendedName>
</protein>
<dbReference type="SUPFAM" id="SSF56112">
    <property type="entry name" value="Protein kinase-like (PK-like)"/>
    <property type="match status" value="1"/>
</dbReference>